<feature type="domain" description="Kinesin motor" evidence="14">
    <location>
        <begin position="58"/>
        <end position="455"/>
    </location>
</feature>
<dbReference type="AlphaFoldDB" id="A0A9P0DJ97"/>
<evidence type="ECO:0000256" key="10">
    <source>
        <dbReference type="PROSITE-ProRule" id="PRU00283"/>
    </source>
</evidence>
<dbReference type="Proteomes" id="UP001153737">
    <property type="component" value="Chromosome 13"/>
</dbReference>
<keyword evidence="3" id="KW-0597">Phosphoprotein</keyword>
<keyword evidence="6 10" id="KW-0067">ATP-binding</keyword>
<dbReference type="PRINTS" id="PR00380">
    <property type="entry name" value="KINESINHEAVY"/>
</dbReference>
<reference evidence="15" key="1">
    <citation type="submission" date="2022-01" db="EMBL/GenBank/DDBJ databases">
        <authorList>
            <person name="King R."/>
        </authorList>
    </citation>
    <scope>NUCLEOTIDE SEQUENCE</scope>
</reference>
<keyword evidence="9" id="KW-0206">Cytoskeleton</keyword>
<dbReference type="InterPro" id="IPR027417">
    <property type="entry name" value="P-loop_NTPase"/>
</dbReference>
<evidence type="ECO:0000256" key="11">
    <source>
        <dbReference type="RuleBase" id="RU000394"/>
    </source>
</evidence>
<evidence type="ECO:0000256" key="6">
    <source>
        <dbReference type="ARBA" id="ARBA00022840"/>
    </source>
</evidence>
<evidence type="ECO:0000256" key="9">
    <source>
        <dbReference type="ARBA" id="ARBA00023212"/>
    </source>
</evidence>
<feature type="region of interest" description="Disordered" evidence="13">
    <location>
        <begin position="685"/>
        <end position="708"/>
    </location>
</feature>
<dbReference type="PROSITE" id="PS00411">
    <property type="entry name" value="KINESIN_MOTOR_1"/>
    <property type="match status" value="1"/>
</dbReference>
<evidence type="ECO:0000256" key="4">
    <source>
        <dbReference type="ARBA" id="ARBA00022701"/>
    </source>
</evidence>
<gene>
    <name evidence="15" type="ORF">PHAECO_LOCUS3916</name>
</gene>
<evidence type="ECO:0000256" key="1">
    <source>
        <dbReference type="ARBA" id="ARBA00004186"/>
    </source>
</evidence>
<feature type="binding site" evidence="10">
    <location>
        <begin position="145"/>
        <end position="152"/>
    </location>
    <ligand>
        <name>ATP</name>
        <dbReference type="ChEBI" id="CHEBI:30616"/>
    </ligand>
</feature>
<feature type="coiled-coil region" evidence="12">
    <location>
        <begin position="589"/>
        <end position="679"/>
    </location>
</feature>
<dbReference type="InterPro" id="IPR047149">
    <property type="entry name" value="KIF11-like"/>
</dbReference>
<dbReference type="InterPro" id="IPR001752">
    <property type="entry name" value="Kinesin_motor_dom"/>
</dbReference>
<dbReference type="GO" id="GO:0008017">
    <property type="term" value="F:microtubule binding"/>
    <property type="evidence" value="ECO:0007669"/>
    <property type="project" value="InterPro"/>
</dbReference>
<proteinExistence type="inferred from homology"/>
<feature type="region of interest" description="Disordered" evidence="13">
    <location>
        <begin position="463"/>
        <end position="484"/>
    </location>
</feature>
<keyword evidence="4 11" id="KW-0493">Microtubule</keyword>
<evidence type="ECO:0000256" key="5">
    <source>
        <dbReference type="ARBA" id="ARBA00022741"/>
    </source>
</evidence>
<keyword evidence="5 10" id="KW-0547">Nucleotide-binding</keyword>
<dbReference type="InterPro" id="IPR019821">
    <property type="entry name" value="Kinesin_motor_CS"/>
</dbReference>
<keyword evidence="7 12" id="KW-0175">Coiled coil</keyword>
<reference evidence="15" key="2">
    <citation type="submission" date="2022-10" db="EMBL/GenBank/DDBJ databases">
        <authorList>
            <consortium name="ENA_rothamsted_submissions"/>
            <consortium name="culmorum"/>
            <person name="King R."/>
        </authorList>
    </citation>
    <scope>NUCLEOTIDE SEQUENCE</scope>
</reference>
<dbReference type="GO" id="GO:0005524">
    <property type="term" value="F:ATP binding"/>
    <property type="evidence" value="ECO:0007669"/>
    <property type="project" value="UniProtKB-UniRule"/>
</dbReference>
<dbReference type="PROSITE" id="PS50067">
    <property type="entry name" value="KINESIN_MOTOR_2"/>
    <property type="match status" value="1"/>
</dbReference>
<dbReference type="GO" id="GO:0090307">
    <property type="term" value="P:mitotic spindle assembly"/>
    <property type="evidence" value="ECO:0007669"/>
    <property type="project" value="TreeGrafter"/>
</dbReference>
<evidence type="ECO:0000256" key="13">
    <source>
        <dbReference type="SAM" id="MobiDB-lite"/>
    </source>
</evidence>
<keyword evidence="16" id="KW-1185">Reference proteome</keyword>
<dbReference type="GO" id="GO:0008574">
    <property type="term" value="F:plus-end-directed microtubule motor activity"/>
    <property type="evidence" value="ECO:0007669"/>
    <property type="project" value="TreeGrafter"/>
</dbReference>
<dbReference type="SMART" id="SM00129">
    <property type="entry name" value="KISc"/>
    <property type="match status" value="1"/>
</dbReference>
<feature type="compositionally biased region" description="Polar residues" evidence="13">
    <location>
        <begin position="698"/>
        <end position="708"/>
    </location>
</feature>
<dbReference type="EMBL" id="OU896719">
    <property type="protein sequence ID" value="CAH1119558.1"/>
    <property type="molecule type" value="Genomic_DNA"/>
</dbReference>
<keyword evidence="2" id="KW-0963">Cytoplasm</keyword>
<sequence>MEQVDTKMVITSFLHARDKSILSWNRAELKNVKVNLEDIIDKNSEVTKIQSPDQEDKSIRVYLRLKGGVPYENLYQINGDCLTCKVPEGSYSTRNLKYGESITRTYGFTKIFGPDITQIDIFNNIVKARLLGFINGKNSTLFTYGASGSGKTFTIVGTPEEPGLIPRALEYIFRTLADLDDKPKVKPLSNGTTQELNANLLRIEKYNKSAILNATLIDKIVHVKTYRQMQERLSSEPVAEIIDIPNVSVSIWVSFAEIYNENIHDLLVSLPRGKQRPKLTLGDSNDQIYIKNLTSVNVSNGLEAYQILQFGIHNLRYASTAINSHSSRSHSIFTIQLVQTSDISDDVHISSFHFCDLAGSERMKKTMNMGDRLKESNNINTSLLVLGRCIENIRCLQQLKDKRLVPFRESKLTQLFKRALLGYENIEMIVNINPSRDMLDETHHALNFSAIAKEIIIEEQPKKPMKRKNRFSEQMEHKDEVEDRETRKLKHMVCELYNEIEQMKHDHQKEIDDEKLYVSNLYKKYYEDKLKRLETEKAAEIEMLHEKYQLELEKYTDDSVINISSSSNECNSPCTDHKAERNSSMKNQIDKLKEDDLLLKNELEEMKNKVKRFSLENVKLQEESAMWRQEYMEKDTLLKDAQLLHEELQEELEEIRKELKELRAKYIWLSEENDRTEQRLMYQHSYKDSHDSDEEENTISYTQNQSTFSQSSIKDEYKKFY</sequence>
<evidence type="ECO:0000256" key="2">
    <source>
        <dbReference type="ARBA" id="ARBA00022490"/>
    </source>
</evidence>
<dbReference type="PANTHER" id="PTHR47970">
    <property type="entry name" value="KINESIN-LIKE PROTEIN KIF11"/>
    <property type="match status" value="1"/>
</dbReference>
<evidence type="ECO:0000256" key="12">
    <source>
        <dbReference type="SAM" id="Coils"/>
    </source>
</evidence>
<dbReference type="GO" id="GO:0005634">
    <property type="term" value="C:nucleus"/>
    <property type="evidence" value="ECO:0007669"/>
    <property type="project" value="TreeGrafter"/>
</dbReference>
<dbReference type="GO" id="GO:0007018">
    <property type="term" value="P:microtubule-based movement"/>
    <property type="evidence" value="ECO:0007669"/>
    <property type="project" value="InterPro"/>
</dbReference>
<dbReference type="InterPro" id="IPR036961">
    <property type="entry name" value="Kinesin_motor_dom_sf"/>
</dbReference>
<protein>
    <recommendedName>
        <fullName evidence="11">Kinesin-like protein</fullName>
    </recommendedName>
</protein>
<name>A0A9P0DJ97_PHACE</name>
<dbReference type="SUPFAM" id="SSF52540">
    <property type="entry name" value="P-loop containing nucleoside triphosphate hydrolases"/>
    <property type="match status" value="1"/>
</dbReference>
<evidence type="ECO:0000313" key="16">
    <source>
        <dbReference type="Proteomes" id="UP001153737"/>
    </source>
</evidence>
<evidence type="ECO:0000256" key="7">
    <source>
        <dbReference type="ARBA" id="ARBA00023054"/>
    </source>
</evidence>
<evidence type="ECO:0000256" key="8">
    <source>
        <dbReference type="ARBA" id="ARBA00023175"/>
    </source>
</evidence>
<evidence type="ECO:0000313" key="15">
    <source>
        <dbReference type="EMBL" id="CAH1119558.1"/>
    </source>
</evidence>
<organism evidence="15 16">
    <name type="scientific">Phaedon cochleariae</name>
    <name type="common">Mustard beetle</name>
    <dbReference type="NCBI Taxonomy" id="80249"/>
    <lineage>
        <taxon>Eukaryota</taxon>
        <taxon>Metazoa</taxon>
        <taxon>Ecdysozoa</taxon>
        <taxon>Arthropoda</taxon>
        <taxon>Hexapoda</taxon>
        <taxon>Insecta</taxon>
        <taxon>Pterygota</taxon>
        <taxon>Neoptera</taxon>
        <taxon>Endopterygota</taxon>
        <taxon>Coleoptera</taxon>
        <taxon>Polyphaga</taxon>
        <taxon>Cucujiformia</taxon>
        <taxon>Chrysomeloidea</taxon>
        <taxon>Chrysomelidae</taxon>
        <taxon>Chrysomelinae</taxon>
        <taxon>Chrysomelini</taxon>
        <taxon>Phaedon</taxon>
    </lineage>
</organism>
<keyword evidence="8 10" id="KW-0505">Motor protein</keyword>
<dbReference type="GO" id="GO:0072686">
    <property type="term" value="C:mitotic spindle"/>
    <property type="evidence" value="ECO:0007669"/>
    <property type="project" value="TreeGrafter"/>
</dbReference>
<dbReference type="OrthoDB" id="123929at2759"/>
<evidence type="ECO:0000259" key="14">
    <source>
        <dbReference type="PROSITE" id="PS50067"/>
    </source>
</evidence>
<dbReference type="Gene3D" id="3.40.850.10">
    <property type="entry name" value="Kinesin motor domain"/>
    <property type="match status" value="1"/>
</dbReference>
<comment type="subcellular location">
    <subcellularLocation>
        <location evidence="1">Cytoplasm</location>
        <location evidence="1">Cytoskeleton</location>
        <location evidence="1">Spindle</location>
    </subcellularLocation>
</comment>
<dbReference type="GO" id="GO:0051231">
    <property type="term" value="P:spindle elongation"/>
    <property type="evidence" value="ECO:0007669"/>
    <property type="project" value="TreeGrafter"/>
</dbReference>
<comment type="similarity">
    <text evidence="10 11">Belongs to the TRAFAC class myosin-kinesin ATPase superfamily. Kinesin family.</text>
</comment>
<dbReference type="GO" id="GO:0005876">
    <property type="term" value="C:spindle microtubule"/>
    <property type="evidence" value="ECO:0007669"/>
    <property type="project" value="TreeGrafter"/>
</dbReference>
<dbReference type="PANTHER" id="PTHR47970:SF29">
    <property type="entry name" value="KINESIN FAMILY MEMBER 20B"/>
    <property type="match status" value="1"/>
</dbReference>
<accession>A0A9P0DJ97</accession>
<dbReference type="Pfam" id="PF00225">
    <property type="entry name" value="Kinesin"/>
    <property type="match status" value="1"/>
</dbReference>
<evidence type="ECO:0000256" key="3">
    <source>
        <dbReference type="ARBA" id="ARBA00022553"/>
    </source>
</evidence>
<feature type="compositionally biased region" description="Basic and acidic residues" evidence="13">
    <location>
        <begin position="470"/>
        <end position="484"/>
    </location>
</feature>